<keyword evidence="3" id="KW-1003">Cell membrane</keyword>
<comment type="subcellular location">
    <subcellularLocation>
        <location evidence="1 7">Cell membrane</location>
        <topology evidence="1 7">Multi-pass membrane protein</topology>
    </subcellularLocation>
</comment>
<evidence type="ECO:0000256" key="2">
    <source>
        <dbReference type="ARBA" id="ARBA00022448"/>
    </source>
</evidence>
<dbReference type="InterPro" id="IPR035906">
    <property type="entry name" value="MetI-like_sf"/>
</dbReference>
<feature type="transmembrane region" description="Helical" evidence="7">
    <location>
        <begin position="344"/>
        <end position="366"/>
    </location>
</feature>
<proteinExistence type="inferred from homology"/>
<accession>A0A5C4JIA0</accession>
<dbReference type="Pfam" id="PF19300">
    <property type="entry name" value="BPD_transp_1_N"/>
    <property type="match status" value="1"/>
</dbReference>
<evidence type="ECO:0000313" key="11">
    <source>
        <dbReference type="Proteomes" id="UP000309174"/>
    </source>
</evidence>
<evidence type="ECO:0000256" key="1">
    <source>
        <dbReference type="ARBA" id="ARBA00004651"/>
    </source>
</evidence>
<feature type="transmembrane region" description="Helical" evidence="7">
    <location>
        <begin position="287"/>
        <end position="305"/>
    </location>
</feature>
<dbReference type="PANTHER" id="PTHR43163:SF6">
    <property type="entry name" value="DIPEPTIDE TRANSPORT SYSTEM PERMEASE PROTEIN DPPB-RELATED"/>
    <property type="match status" value="1"/>
</dbReference>
<evidence type="ECO:0000256" key="3">
    <source>
        <dbReference type="ARBA" id="ARBA00022475"/>
    </source>
</evidence>
<dbReference type="SUPFAM" id="SSF161098">
    <property type="entry name" value="MetI-like"/>
    <property type="match status" value="1"/>
</dbReference>
<feature type="region of interest" description="Disordered" evidence="8">
    <location>
        <begin position="1"/>
        <end position="58"/>
    </location>
</feature>
<keyword evidence="11" id="KW-1185">Reference proteome</keyword>
<evidence type="ECO:0000256" key="6">
    <source>
        <dbReference type="ARBA" id="ARBA00023136"/>
    </source>
</evidence>
<gene>
    <name evidence="10" type="ORF">ETD83_08575</name>
</gene>
<dbReference type="GO" id="GO:0005886">
    <property type="term" value="C:plasma membrane"/>
    <property type="evidence" value="ECO:0007669"/>
    <property type="project" value="UniProtKB-SubCell"/>
</dbReference>
<dbReference type="AlphaFoldDB" id="A0A5C4JIA0"/>
<comment type="caution">
    <text evidence="10">The sequence shown here is derived from an EMBL/GenBank/DDBJ whole genome shotgun (WGS) entry which is preliminary data.</text>
</comment>
<dbReference type="OrthoDB" id="9778910at2"/>
<dbReference type="PANTHER" id="PTHR43163">
    <property type="entry name" value="DIPEPTIDE TRANSPORT SYSTEM PERMEASE PROTEIN DPPB-RELATED"/>
    <property type="match status" value="1"/>
</dbReference>
<keyword evidence="2 7" id="KW-0813">Transport</keyword>
<evidence type="ECO:0000256" key="5">
    <source>
        <dbReference type="ARBA" id="ARBA00022989"/>
    </source>
</evidence>
<organism evidence="10 11">
    <name type="scientific">Actinomadura soli</name>
    <dbReference type="NCBI Taxonomy" id="2508997"/>
    <lineage>
        <taxon>Bacteria</taxon>
        <taxon>Bacillati</taxon>
        <taxon>Actinomycetota</taxon>
        <taxon>Actinomycetes</taxon>
        <taxon>Streptosporangiales</taxon>
        <taxon>Thermomonosporaceae</taxon>
        <taxon>Actinomadura</taxon>
    </lineage>
</organism>
<dbReference type="EMBL" id="VCKW01000031">
    <property type="protein sequence ID" value="TMR04310.1"/>
    <property type="molecule type" value="Genomic_DNA"/>
</dbReference>
<keyword evidence="5 7" id="KW-1133">Transmembrane helix</keyword>
<evidence type="ECO:0000256" key="4">
    <source>
        <dbReference type="ARBA" id="ARBA00022692"/>
    </source>
</evidence>
<evidence type="ECO:0000259" key="9">
    <source>
        <dbReference type="PROSITE" id="PS50928"/>
    </source>
</evidence>
<feature type="transmembrane region" description="Helical" evidence="7">
    <location>
        <begin position="185"/>
        <end position="206"/>
    </location>
</feature>
<reference evidence="10 11" key="1">
    <citation type="submission" date="2019-05" db="EMBL/GenBank/DDBJ databases">
        <title>Draft genome sequence of Actinomadura sp. 14C53.</title>
        <authorList>
            <person name="Saricaoglu S."/>
            <person name="Isik K."/>
        </authorList>
    </citation>
    <scope>NUCLEOTIDE SEQUENCE [LARGE SCALE GENOMIC DNA]</scope>
    <source>
        <strain evidence="10 11">14C53</strain>
    </source>
</reference>
<evidence type="ECO:0000313" key="10">
    <source>
        <dbReference type="EMBL" id="TMR04310.1"/>
    </source>
</evidence>
<dbReference type="PROSITE" id="PS50928">
    <property type="entry name" value="ABC_TM1"/>
    <property type="match status" value="1"/>
</dbReference>
<keyword evidence="6 7" id="KW-0472">Membrane</keyword>
<dbReference type="Gene3D" id="1.10.3720.10">
    <property type="entry name" value="MetI-like"/>
    <property type="match status" value="1"/>
</dbReference>
<dbReference type="CDD" id="cd06261">
    <property type="entry name" value="TM_PBP2"/>
    <property type="match status" value="1"/>
</dbReference>
<keyword evidence="4 7" id="KW-0812">Transmembrane</keyword>
<dbReference type="InterPro" id="IPR045621">
    <property type="entry name" value="BPD_transp_1_N"/>
</dbReference>
<evidence type="ECO:0000256" key="8">
    <source>
        <dbReference type="SAM" id="MobiDB-lite"/>
    </source>
</evidence>
<feature type="transmembrane region" description="Helical" evidence="7">
    <location>
        <begin position="386"/>
        <end position="412"/>
    </location>
</feature>
<dbReference type="InterPro" id="IPR000515">
    <property type="entry name" value="MetI-like"/>
</dbReference>
<feature type="transmembrane region" description="Helical" evidence="7">
    <location>
        <begin position="218"/>
        <end position="240"/>
    </location>
</feature>
<protein>
    <submittedName>
        <fullName evidence="10">ABC transporter permease</fullName>
    </submittedName>
</protein>
<comment type="similarity">
    <text evidence="7">Belongs to the binding-protein-dependent transport system permease family.</text>
</comment>
<name>A0A5C4JIA0_9ACTN</name>
<dbReference type="GO" id="GO:0071916">
    <property type="term" value="F:dipeptide transmembrane transporter activity"/>
    <property type="evidence" value="ECO:0007669"/>
    <property type="project" value="TreeGrafter"/>
</dbReference>
<feature type="transmembrane region" description="Helical" evidence="7">
    <location>
        <begin position="93"/>
        <end position="111"/>
    </location>
</feature>
<feature type="domain" description="ABC transmembrane type-1" evidence="9">
    <location>
        <begin position="179"/>
        <end position="409"/>
    </location>
</feature>
<dbReference type="Pfam" id="PF00528">
    <property type="entry name" value="BPD_transp_1"/>
    <property type="match status" value="1"/>
</dbReference>
<evidence type="ECO:0000256" key="7">
    <source>
        <dbReference type="RuleBase" id="RU363032"/>
    </source>
</evidence>
<sequence length="420" mass="44993">MSCPQEIGCSTGTPKAGSLPMRRAHRPDRQSSPRYRRPRRATVSSKAPASEGVPVTSVDGLREQVAAAPPQTSGQQARTPRSRWALRLIVRRLLILPPSLFILVTLSFGLIELIPGNPAVAIAGSGATHAEVQRISTQLGLDRPLAERYLDYLGDTVRGDLGKSYFSGQSVATELRHRMPATLELIVLGLALASGIGLGLGTLMAYRARGFAARLSNWLTSVLQSAPDFLLGLLLIYLVFFKLGWVPSPVGQLGLADESVAPKTGFMLVDTLLAGRAGLFASHVQHLVLPVVTLGLVYGAFMARLTESLLSKALRAPQVEFARACGLRERDVLRYAVLDVRGALLTYVAILFGTLIGGASILDRLFSWQGAGAWALDGILKLDAPVIQGFILAAGALTILAYLACDVASTLLDPRVRDDR</sequence>
<dbReference type="Proteomes" id="UP000309174">
    <property type="component" value="Unassembled WGS sequence"/>
</dbReference>